<dbReference type="PANTHER" id="PTHR21411:SF0">
    <property type="entry name" value="REGULATORY PROTEIN ZESTE"/>
    <property type="match status" value="1"/>
</dbReference>
<name>A0A821UJR1_9NEOP</name>
<evidence type="ECO:0000256" key="4">
    <source>
        <dbReference type="ARBA" id="ARBA00023163"/>
    </source>
</evidence>
<dbReference type="EMBL" id="CAJOBZ010000031">
    <property type="protein sequence ID" value="CAF4891432.1"/>
    <property type="molecule type" value="Genomic_DNA"/>
</dbReference>
<evidence type="ECO:0000256" key="1">
    <source>
        <dbReference type="ARBA" id="ARBA00011764"/>
    </source>
</evidence>
<evidence type="ECO:0000256" key="2">
    <source>
        <dbReference type="ARBA" id="ARBA00016807"/>
    </source>
</evidence>
<keyword evidence="3" id="KW-0805">Transcription regulation</keyword>
<comment type="caution">
    <text evidence="7">The sequence shown here is derived from an EMBL/GenBank/DDBJ whole genome shotgun (WGS) entry which is preliminary data.</text>
</comment>
<feature type="domain" description="Myb/SANT-like DNA-binding" evidence="6">
    <location>
        <begin position="8"/>
        <end position="85"/>
    </location>
</feature>
<evidence type="ECO:0000313" key="8">
    <source>
        <dbReference type="Proteomes" id="UP000663880"/>
    </source>
</evidence>
<gene>
    <name evidence="7" type="ORF">PMACD_LOCUS10502</name>
</gene>
<evidence type="ECO:0000256" key="3">
    <source>
        <dbReference type="ARBA" id="ARBA00023015"/>
    </source>
</evidence>
<organism evidence="7 8">
    <name type="scientific">Pieris macdunnoughi</name>
    <dbReference type="NCBI Taxonomy" id="345717"/>
    <lineage>
        <taxon>Eukaryota</taxon>
        <taxon>Metazoa</taxon>
        <taxon>Ecdysozoa</taxon>
        <taxon>Arthropoda</taxon>
        <taxon>Hexapoda</taxon>
        <taxon>Insecta</taxon>
        <taxon>Pterygota</taxon>
        <taxon>Neoptera</taxon>
        <taxon>Endopterygota</taxon>
        <taxon>Lepidoptera</taxon>
        <taxon>Glossata</taxon>
        <taxon>Ditrysia</taxon>
        <taxon>Papilionoidea</taxon>
        <taxon>Pieridae</taxon>
        <taxon>Pierinae</taxon>
        <taxon>Pieris</taxon>
    </lineage>
</organism>
<reference evidence="7" key="1">
    <citation type="submission" date="2021-02" db="EMBL/GenBank/DDBJ databases">
        <authorList>
            <person name="Steward A R."/>
        </authorList>
    </citation>
    <scope>NUCLEOTIDE SEQUENCE</scope>
</reference>
<keyword evidence="4" id="KW-0804">Transcription</keyword>
<evidence type="ECO:0000259" key="6">
    <source>
        <dbReference type="Pfam" id="PF13873"/>
    </source>
</evidence>
<dbReference type="InterPro" id="IPR028002">
    <property type="entry name" value="Myb_DNA-bind_5"/>
</dbReference>
<dbReference type="Pfam" id="PF13873">
    <property type="entry name" value="Myb_DNA-bind_5"/>
    <property type="match status" value="1"/>
</dbReference>
<accession>A0A821UJR1</accession>
<comment type="function">
    <text evidence="5">Involved in transvection phenomena (= synapsis-dependent gene expression), where the synaptic pairing of chromosomes carrying genes with which zeste interacts influences the expression of these genes. Zeste binds to DNA and stimulates transcription from a nearby promoter.</text>
</comment>
<protein>
    <recommendedName>
        <fullName evidence="2">Regulatory protein zeste</fullName>
    </recommendedName>
</protein>
<keyword evidence="8" id="KW-1185">Reference proteome</keyword>
<sequence>MSEDKRKRSPNWLSSEKEFLLSLIEFHFNIIENKKTDGVIVKSKLAQWQLLADQYNSRTSHCFVTAENLKAQWECMKKVAKKDAANNRRPMIQTG</sequence>
<dbReference type="Proteomes" id="UP000663880">
    <property type="component" value="Unassembled WGS sequence"/>
</dbReference>
<evidence type="ECO:0000256" key="5">
    <source>
        <dbReference type="ARBA" id="ARBA00025466"/>
    </source>
</evidence>
<evidence type="ECO:0000313" key="7">
    <source>
        <dbReference type="EMBL" id="CAF4891432.1"/>
    </source>
</evidence>
<dbReference type="AlphaFoldDB" id="A0A821UJR1"/>
<proteinExistence type="predicted"/>
<comment type="subunit">
    <text evidence="1">Self-associates forming complexes of several hundred monomers.</text>
</comment>
<dbReference type="OrthoDB" id="3066195at2759"/>
<dbReference type="PANTHER" id="PTHR21411">
    <property type="entry name" value="APONTIC"/>
    <property type="match status" value="1"/>
</dbReference>